<evidence type="ECO:0000256" key="1">
    <source>
        <dbReference type="SAM" id="SignalP"/>
    </source>
</evidence>
<dbReference type="PROSITE" id="PS50234">
    <property type="entry name" value="VWFA"/>
    <property type="match status" value="1"/>
</dbReference>
<evidence type="ECO:0000313" key="3">
    <source>
        <dbReference type="EMBL" id="MTD96227.1"/>
    </source>
</evidence>
<comment type="caution">
    <text evidence="3">The sequence shown here is derived from an EMBL/GenBank/DDBJ whole genome shotgun (WGS) entry which is preliminary data.</text>
</comment>
<proteinExistence type="predicted"/>
<reference evidence="3 4" key="1">
    <citation type="submission" date="2019-11" db="EMBL/GenBank/DDBJ databases">
        <title>Identification of a novel strain.</title>
        <authorList>
            <person name="Xu Q."/>
            <person name="Wang G."/>
        </authorList>
    </citation>
    <scope>NUCLEOTIDE SEQUENCE [LARGE SCALE GENOMIC DNA]</scope>
    <source>
        <strain evidence="4">xq</strain>
    </source>
</reference>
<dbReference type="EMBL" id="WMBQ01000002">
    <property type="protein sequence ID" value="MTD96227.1"/>
    <property type="molecule type" value="Genomic_DNA"/>
</dbReference>
<dbReference type="AlphaFoldDB" id="A0A6I3KRF6"/>
<feature type="chain" id="PRO_5026345743" evidence="1">
    <location>
        <begin position="23"/>
        <end position="653"/>
    </location>
</feature>
<gene>
    <name evidence="3" type="ORF">GIW81_17955</name>
</gene>
<dbReference type="RefSeq" id="WP_154740675.1">
    <property type="nucleotide sequence ID" value="NZ_WMBQ01000002.1"/>
</dbReference>
<feature type="domain" description="VWFA" evidence="2">
    <location>
        <begin position="32"/>
        <end position="212"/>
    </location>
</feature>
<accession>A0A6I3KRF6</accession>
<dbReference type="Gene3D" id="3.40.50.410">
    <property type="entry name" value="von Willebrand factor, type A domain"/>
    <property type="match status" value="1"/>
</dbReference>
<dbReference type="InterPro" id="IPR036465">
    <property type="entry name" value="vWFA_dom_sf"/>
</dbReference>
<protein>
    <submittedName>
        <fullName evidence="3">VWA domain-containing protein</fullName>
    </submittedName>
</protein>
<dbReference type="Proteomes" id="UP000440694">
    <property type="component" value="Unassembled WGS sequence"/>
</dbReference>
<keyword evidence="1" id="KW-0732">Signal</keyword>
<organism evidence="3 4">
    <name type="scientific">Hyphomicrobium album</name>
    <dbReference type="NCBI Taxonomy" id="2665159"/>
    <lineage>
        <taxon>Bacteria</taxon>
        <taxon>Pseudomonadati</taxon>
        <taxon>Pseudomonadota</taxon>
        <taxon>Alphaproteobacteria</taxon>
        <taxon>Hyphomicrobiales</taxon>
        <taxon>Hyphomicrobiaceae</taxon>
        <taxon>Hyphomicrobium</taxon>
    </lineage>
</organism>
<dbReference type="Pfam" id="PF13519">
    <property type="entry name" value="VWA_2"/>
    <property type="match status" value="1"/>
</dbReference>
<name>A0A6I3KRF6_9HYPH</name>
<dbReference type="PROSITE" id="PS51257">
    <property type="entry name" value="PROKAR_LIPOPROTEIN"/>
    <property type="match status" value="1"/>
</dbReference>
<dbReference type="InterPro" id="IPR002035">
    <property type="entry name" value="VWF_A"/>
</dbReference>
<dbReference type="SMART" id="SM00327">
    <property type="entry name" value="VWA"/>
    <property type="match status" value="1"/>
</dbReference>
<evidence type="ECO:0000313" key="4">
    <source>
        <dbReference type="Proteomes" id="UP000440694"/>
    </source>
</evidence>
<sequence>MPPLSRMFAGCLVAAVVALACAGAEGQDAPPTTMIVLDGSGSMWGNLGTEKLSKLEMARAALRALLPSLRTDARIGIASFGHRRRGNCGDAEVILPPDINGPERLTQPVEKLNAMGKGPLVLALRESAQAIAGATPASIVLVADDLDNCGQDVCTALGDILATNPNLVVHTVAIGFDKPKLDHISCIPRQTGGKLWDAQDAVGFNSAIGQAVKLALLQSGPTAPAPEPAQAEAQKPAAGAPPGLYLSAGLGPTSATLDTPVHWRITKSGADGQPVRDTRAAAVFEKLEPGSYDIEADVGLARARQTVDVAADQAVQVRVDLNAGVLKMQARSTTAAPPLTSPVFTVSPAKADAGDAPIWVGRDTQPEILLPAGDYVVTAQNGLARQQTSVTIGAATGTSFNSMLASGTLELSATRGTAAVPGDAVDDGVTFILHQDDPDAPQGRREVARSAAPAPSFMLPSGTYYVTARTATSEARDQLAIGAGDVVKRALPLSLAQVKLSATLGGQPPTGTAPVTYRIVRLGAEPHEIARTLAKDPEFELSAGQYRFEASLGGSNVIAAVDLALGAGQTQKVNLPLQGGSLTLKRTDTGAPGDIFWEVRDEKQKTVLRSSQPQPTAVLAPGRYAVSSETSTPLMSSIEVKANEHRTFDFTGQ</sequence>
<feature type="signal peptide" evidence="1">
    <location>
        <begin position="1"/>
        <end position="22"/>
    </location>
</feature>
<keyword evidence="4" id="KW-1185">Reference proteome</keyword>
<evidence type="ECO:0000259" key="2">
    <source>
        <dbReference type="PROSITE" id="PS50234"/>
    </source>
</evidence>
<dbReference type="SUPFAM" id="SSF53300">
    <property type="entry name" value="vWA-like"/>
    <property type="match status" value="1"/>
</dbReference>